<keyword evidence="3" id="KW-0804">Transcription</keyword>
<dbReference type="PROSITE" id="PS01117">
    <property type="entry name" value="HTH_MARR_1"/>
    <property type="match status" value="1"/>
</dbReference>
<dbReference type="EMBL" id="JBHRST010000003">
    <property type="protein sequence ID" value="MFC3096753.1"/>
    <property type="molecule type" value="Genomic_DNA"/>
</dbReference>
<evidence type="ECO:0000259" key="4">
    <source>
        <dbReference type="Pfam" id="PF13463"/>
    </source>
</evidence>
<sequence>MGETTALKRQELINLLAEDWKASDIRELGATLLRLADSLDQAWNGSNVKAIFRWPTELARIEKNALNLAMKARVIYEQRGKRWDHIPGELLGEPAWDMLLDLFMQFAGGAKVSTTSLCMASRVPGTTALRYINALEEAGLVTRSTSEFDKRVTFVELTDQGVLAVGRYLEQA</sequence>
<dbReference type="SUPFAM" id="SSF46785">
    <property type="entry name" value="Winged helix' DNA-binding domain"/>
    <property type="match status" value="1"/>
</dbReference>
<dbReference type="Proteomes" id="UP001595456">
    <property type="component" value="Unassembled WGS sequence"/>
</dbReference>
<evidence type="ECO:0000313" key="5">
    <source>
        <dbReference type="EMBL" id="MFC3096753.1"/>
    </source>
</evidence>
<dbReference type="Pfam" id="PF13463">
    <property type="entry name" value="HTH_27"/>
    <property type="match status" value="1"/>
</dbReference>
<protein>
    <submittedName>
        <fullName evidence="5">Winged helix DNA-binding protein</fullName>
    </submittedName>
</protein>
<proteinExistence type="predicted"/>
<accession>A0ABV7E2K7</accession>
<gene>
    <name evidence="5" type="ORF">ACFODU_02915</name>
</gene>
<reference evidence="6" key="1">
    <citation type="journal article" date="2019" name="Int. J. Syst. Evol. Microbiol.">
        <title>The Global Catalogue of Microorganisms (GCM) 10K type strain sequencing project: providing services to taxonomists for standard genome sequencing and annotation.</title>
        <authorList>
            <consortium name="The Broad Institute Genomics Platform"/>
            <consortium name="The Broad Institute Genome Sequencing Center for Infectious Disease"/>
            <person name="Wu L."/>
            <person name="Ma J."/>
        </authorList>
    </citation>
    <scope>NUCLEOTIDE SEQUENCE [LARGE SCALE GENOMIC DNA]</scope>
    <source>
        <strain evidence="6">KCTC 52607</strain>
    </source>
</reference>
<dbReference type="RefSeq" id="WP_336927354.1">
    <property type="nucleotide sequence ID" value="NZ_JBANRO010000013.1"/>
</dbReference>
<evidence type="ECO:0000256" key="2">
    <source>
        <dbReference type="ARBA" id="ARBA00023125"/>
    </source>
</evidence>
<dbReference type="GO" id="GO:0003677">
    <property type="term" value="F:DNA binding"/>
    <property type="evidence" value="ECO:0007669"/>
    <property type="project" value="UniProtKB-KW"/>
</dbReference>
<evidence type="ECO:0000256" key="3">
    <source>
        <dbReference type="ARBA" id="ARBA00023163"/>
    </source>
</evidence>
<keyword evidence="2 5" id="KW-0238">DNA-binding</keyword>
<dbReference type="Gene3D" id="1.10.10.10">
    <property type="entry name" value="Winged helix-like DNA-binding domain superfamily/Winged helix DNA-binding domain"/>
    <property type="match status" value="1"/>
</dbReference>
<name>A0ABV7E2K7_9SPHN</name>
<organism evidence="5 6">
    <name type="scientific">Alteraurantiacibacter palmitatis</name>
    <dbReference type="NCBI Taxonomy" id="2054628"/>
    <lineage>
        <taxon>Bacteria</taxon>
        <taxon>Pseudomonadati</taxon>
        <taxon>Pseudomonadota</taxon>
        <taxon>Alphaproteobacteria</taxon>
        <taxon>Sphingomonadales</taxon>
        <taxon>Erythrobacteraceae</taxon>
        <taxon>Alteraurantiacibacter</taxon>
    </lineage>
</organism>
<keyword evidence="6" id="KW-1185">Reference proteome</keyword>
<dbReference type="InterPro" id="IPR036390">
    <property type="entry name" value="WH_DNA-bd_sf"/>
</dbReference>
<dbReference type="InterPro" id="IPR036388">
    <property type="entry name" value="WH-like_DNA-bd_sf"/>
</dbReference>
<dbReference type="InterPro" id="IPR000835">
    <property type="entry name" value="HTH_MarR-typ"/>
</dbReference>
<dbReference type="InterPro" id="IPR023187">
    <property type="entry name" value="Tscrpt_reg_MarR-type_CS"/>
</dbReference>
<keyword evidence="1" id="KW-0805">Transcription regulation</keyword>
<evidence type="ECO:0000313" key="6">
    <source>
        <dbReference type="Proteomes" id="UP001595456"/>
    </source>
</evidence>
<feature type="domain" description="HTH marR-type" evidence="4">
    <location>
        <begin position="111"/>
        <end position="161"/>
    </location>
</feature>
<comment type="caution">
    <text evidence="5">The sequence shown here is derived from an EMBL/GenBank/DDBJ whole genome shotgun (WGS) entry which is preliminary data.</text>
</comment>
<evidence type="ECO:0000256" key="1">
    <source>
        <dbReference type="ARBA" id="ARBA00023015"/>
    </source>
</evidence>